<comment type="caution">
    <text evidence="9">The sequence shown here is derived from an EMBL/GenBank/DDBJ whole genome shotgun (WGS) entry which is preliminary data.</text>
</comment>
<sequence length="201" mass="22641">MSWFIRNEDWRTYLRRYPITSLLLAINIVVFLWMTIMGGTTNSEVLFRYGAYFKPAVLSGEWYRMFTPIFIHIGFEHLLFNCFAILIFAPGLELILGKGRYLFLYLGTGFAGFVTTFIFSDPQVIAAGASGAIFGIYGMYAYLSRYRRDIMDRQSRQIIIPILVFGVIATFLFTGVSISGHMGGLISGYALGRILTGGVGR</sequence>
<keyword evidence="3 7" id="KW-0812">Transmembrane</keyword>
<dbReference type="PANTHER" id="PTHR43731">
    <property type="entry name" value="RHOMBOID PROTEASE"/>
    <property type="match status" value="1"/>
</dbReference>
<name>A0A419SKW4_9BACL</name>
<dbReference type="GO" id="GO:0016020">
    <property type="term" value="C:membrane"/>
    <property type="evidence" value="ECO:0007669"/>
    <property type="project" value="UniProtKB-SubCell"/>
</dbReference>
<evidence type="ECO:0000259" key="8">
    <source>
        <dbReference type="Pfam" id="PF01694"/>
    </source>
</evidence>
<keyword evidence="6 7" id="KW-0472">Membrane</keyword>
<keyword evidence="4" id="KW-0378">Hydrolase</keyword>
<evidence type="ECO:0000256" key="2">
    <source>
        <dbReference type="ARBA" id="ARBA00009045"/>
    </source>
</evidence>
<proteinExistence type="inferred from homology"/>
<feature type="transmembrane region" description="Helical" evidence="7">
    <location>
        <begin position="21"/>
        <end position="39"/>
    </location>
</feature>
<feature type="transmembrane region" description="Helical" evidence="7">
    <location>
        <begin position="101"/>
        <end position="119"/>
    </location>
</feature>
<dbReference type="Proteomes" id="UP000284219">
    <property type="component" value="Unassembled WGS sequence"/>
</dbReference>
<accession>A0A419SKW4</accession>
<dbReference type="Gene3D" id="1.20.1540.10">
    <property type="entry name" value="Rhomboid-like"/>
    <property type="match status" value="1"/>
</dbReference>
<dbReference type="OrthoDB" id="9813074at2"/>
<dbReference type="GO" id="GO:0004252">
    <property type="term" value="F:serine-type endopeptidase activity"/>
    <property type="evidence" value="ECO:0007669"/>
    <property type="project" value="InterPro"/>
</dbReference>
<dbReference type="InterPro" id="IPR035952">
    <property type="entry name" value="Rhomboid-like_sf"/>
</dbReference>
<dbReference type="RefSeq" id="WP_120189943.1">
    <property type="nucleotide sequence ID" value="NZ_MCHY01000008.1"/>
</dbReference>
<gene>
    <name evidence="9" type="ORF">BEP19_09730</name>
</gene>
<organism evidence="9 10">
    <name type="scientific">Ammoniphilus oxalaticus</name>
    <dbReference type="NCBI Taxonomy" id="66863"/>
    <lineage>
        <taxon>Bacteria</taxon>
        <taxon>Bacillati</taxon>
        <taxon>Bacillota</taxon>
        <taxon>Bacilli</taxon>
        <taxon>Bacillales</taxon>
        <taxon>Paenibacillaceae</taxon>
        <taxon>Aneurinibacillus group</taxon>
        <taxon>Ammoniphilus</taxon>
    </lineage>
</organism>
<evidence type="ECO:0000256" key="6">
    <source>
        <dbReference type="ARBA" id="ARBA00023136"/>
    </source>
</evidence>
<feature type="transmembrane region" description="Helical" evidence="7">
    <location>
        <begin position="158"/>
        <end position="178"/>
    </location>
</feature>
<feature type="transmembrane region" description="Helical" evidence="7">
    <location>
        <begin position="69"/>
        <end position="89"/>
    </location>
</feature>
<evidence type="ECO:0000256" key="5">
    <source>
        <dbReference type="ARBA" id="ARBA00022989"/>
    </source>
</evidence>
<evidence type="ECO:0000313" key="10">
    <source>
        <dbReference type="Proteomes" id="UP000284219"/>
    </source>
</evidence>
<dbReference type="InterPro" id="IPR022764">
    <property type="entry name" value="Peptidase_S54_rhomboid_dom"/>
</dbReference>
<feature type="domain" description="Peptidase S54 rhomboid" evidence="8">
    <location>
        <begin position="60"/>
        <end position="195"/>
    </location>
</feature>
<keyword evidence="5 7" id="KW-1133">Transmembrane helix</keyword>
<dbReference type="InterPro" id="IPR050925">
    <property type="entry name" value="Rhomboid_protease_S54"/>
</dbReference>
<dbReference type="EMBL" id="MCHY01000008">
    <property type="protein sequence ID" value="RKD24644.1"/>
    <property type="molecule type" value="Genomic_DNA"/>
</dbReference>
<evidence type="ECO:0000256" key="4">
    <source>
        <dbReference type="ARBA" id="ARBA00022801"/>
    </source>
</evidence>
<dbReference type="PANTHER" id="PTHR43731:SF14">
    <property type="entry name" value="PRESENILIN-ASSOCIATED RHOMBOID-LIKE PROTEIN, MITOCHONDRIAL"/>
    <property type="match status" value="1"/>
</dbReference>
<keyword evidence="10" id="KW-1185">Reference proteome</keyword>
<protein>
    <recommendedName>
        <fullName evidence="8">Peptidase S54 rhomboid domain-containing protein</fullName>
    </recommendedName>
</protein>
<evidence type="ECO:0000313" key="9">
    <source>
        <dbReference type="EMBL" id="RKD24644.1"/>
    </source>
</evidence>
<feature type="transmembrane region" description="Helical" evidence="7">
    <location>
        <begin position="125"/>
        <end position="146"/>
    </location>
</feature>
<evidence type="ECO:0000256" key="1">
    <source>
        <dbReference type="ARBA" id="ARBA00004141"/>
    </source>
</evidence>
<reference evidence="9 10" key="1">
    <citation type="submission" date="2016-08" db="EMBL/GenBank/DDBJ databases">
        <title>Novel Firmicute Genomes.</title>
        <authorList>
            <person name="Poppleton D.I."/>
            <person name="Gribaldo S."/>
        </authorList>
    </citation>
    <scope>NUCLEOTIDE SEQUENCE [LARGE SCALE GENOMIC DNA]</scope>
    <source>
        <strain evidence="9 10">RAOx-1</strain>
    </source>
</reference>
<dbReference type="Pfam" id="PF01694">
    <property type="entry name" value="Rhomboid"/>
    <property type="match status" value="1"/>
</dbReference>
<comment type="subcellular location">
    <subcellularLocation>
        <location evidence="1">Membrane</location>
        <topology evidence="1">Multi-pass membrane protein</topology>
    </subcellularLocation>
</comment>
<dbReference type="SUPFAM" id="SSF144091">
    <property type="entry name" value="Rhomboid-like"/>
    <property type="match status" value="1"/>
</dbReference>
<dbReference type="AlphaFoldDB" id="A0A419SKW4"/>
<evidence type="ECO:0000256" key="7">
    <source>
        <dbReference type="SAM" id="Phobius"/>
    </source>
</evidence>
<evidence type="ECO:0000256" key="3">
    <source>
        <dbReference type="ARBA" id="ARBA00022692"/>
    </source>
</evidence>
<comment type="similarity">
    <text evidence="2">Belongs to the peptidase S54 family.</text>
</comment>